<dbReference type="AlphaFoldDB" id="A0A150GBN0"/>
<organism evidence="1 2">
    <name type="scientific">Gonium pectorale</name>
    <name type="common">Green alga</name>
    <dbReference type="NCBI Taxonomy" id="33097"/>
    <lineage>
        <taxon>Eukaryota</taxon>
        <taxon>Viridiplantae</taxon>
        <taxon>Chlorophyta</taxon>
        <taxon>core chlorophytes</taxon>
        <taxon>Chlorophyceae</taxon>
        <taxon>CS clade</taxon>
        <taxon>Chlamydomonadales</taxon>
        <taxon>Volvocaceae</taxon>
        <taxon>Gonium</taxon>
    </lineage>
</organism>
<dbReference type="EMBL" id="LSYV01000038">
    <property type="protein sequence ID" value="KXZ47239.1"/>
    <property type="molecule type" value="Genomic_DNA"/>
</dbReference>
<evidence type="ECO:0000313" key="1">
    <source>
        <dbReference type="EMBL" id="KXZ47239.1"/>
    </source>
</evidence>
<comment type="caution">
    <text evidence="1">The sequence shown here is derived from an EMBL/GenBank/DDBJ whole genome shotgun (WGS) entry which is preliminary data.</text>
</comment>
<name>A0A150GBN0_GONPE</name>
<keyword evidence="2" id="KW-1185">Reference proteome</keyword>
<dbReference type="Proteomes" id="UP000075714">
    <property type="component" value="Unassembled WGS sequence"/>
</dbReference>
<gene>
    <name evidence="1" type="ORF">GPECTOR_37g245</name>
</gene>
<dbReference type="OrthoDB" id="545482at2759"/>
<protein>
    <submittedName>
        <fullName evidence="1">Uncharacterized protein</fullName>
    </submittedName>
</protein>
<proteinExistence type="predicted"/>
<sequence>MPAVDSKRVSAHGRDFIFVELAEDSSGRKVKTRLPGVHIGDGRYAFPYWDRVFPGAWTATFYIWATARRPLLSQPPGFNALTSVDYLFLLHEYVLGVKRPVLRATLRKRASASIAITVKRVVEGEDGGGPGSFHVDYRFSSSRQSLCRLPTKGQWMPLPAGADRCPKGVCDGSSLEPLLLGSKDSERIEFRDVYRPYDCRYRIFTRAEVAACMAGRRLALVGDSRTSELAEYVKRYFPDVYMKHTLIQPYRVGLRALMPAVAHGGEKQLRNMMTSFDVLVLSSEIHDIANYTNPGSMYAKYGFQLGDPRVAASYRAKEGLAPATHNCSPGDADAAERTKYRPVAQYLDALRDFASYFLQVREQLQHSGQLRLKRVLWFFTGYKPHPTPDCIPNQIERMTCLQHLELAEVGRAGWEPLDFATMLHDGPSDWMYNDAHVSGTKGMSRRRKSSGVSMMEVQALFNVLCNGEGNGSGR</sequence>
<evidence type="ECO:0000313" key="2">
    <source>
        <dbReference type="Proteomes" id="UP000075714"/>
    </source>
</evidence>
<reference evidence="2" key="1">
    <citation type="journal article" date="2016" name="Nat. Commun.">
        <title>The Gonium pectorale genome demonstrates co-option of cell cycle regulation during the evolution of multicellularity.</title>
        <authorList>
            <person name="Hanschen E.R."/>
            <person name="Marriage T.N."/>
            <person name="Ferris P.J."/>
            <person name="Hamaji T."/>
            <person name="Toyoda A."/>
            <person name="Fujiyama A."/>
            <person name="Neme R."/>
            <person name="Noguchi H."/>
            <person name="Minakuchi Y."/>
            <person name="Suzuki M."/>
            <person name="Kawai-Toyooka H."/>
            <person name="Smith D.R."/>
            <person name="Sparks H."/>
            <person name="Anderson J."/>
            <person name="Bakaric R."/>
            <person name="Luria V."/>
            <person name="Karger A."/>
            <person name="Kirschner M.W."/>
            <person name="Durand P.M."/>
            <person name="Michod R.E."/>
            <person name="Nozaki H."/>
            <person name="Olson B.J."/>
        </authorList>
    </citation>
    <scope>NUCLEOTIDE SEQUENCE [LARGE SCALE GENOMIC DNA]</scope>
    <source>
        <strain evidence="2">NIES-2863</strain>
    </source>
</reference>
<accession>A0A150GBN0</accession>